<comment type="similarity">
    <text evidence="2">Belongs to the RNase H family.</text>
</comment>
<dbReference type="InterPro" id="IPR002156">
    <property type="entry name" value="RNaseH_domain"/>
</dbReference>
<evidence type="ECO:0000256" key="7">
    <source>
        <dbReference type="ARBA" id="ARBA00022801"/>
    </source>
</evidence>
<dbReference type="WBParaSite" id="ALUE_0001050501-mRNA-1">
    <property type="protein sequence ID" value="ALUE_0001050501-mRNA-1"/>
    <property type="gene ID" value="ALUE_0001050501"/>
</dbReference>
<sequence length="596" mass="67090">MSCVCSVKRLVGIRRMATSVSVACERLYLSHSLGITTRTLRCRRLSFEKCSNVSTSSQSPFDPDVHLVPSEANNAAHISPHHRAPTASTVSSIWQNVPIVYTTGISYKDNDGVSSTASIGVYWGDDDVLNRSKVLGEGSTILAEIEAVTLALKKAIYELNLPRVIVRTDSEYVCRCIAKYFNFWKQSDFCKASGDKVKYADELQELDRLLSMIEAKVEFVPKNKPDVGNWVFHKLKQKPAFGVGWLVQPTSSLSAGDTSVDPDSSAVAYTCGVFRDTDLRGEPFTRAGLGVHWLGKPENNVSRRLSMFPVTLFRSQLQAIIAALEQAVEGKYTSVIVRTDSRTFLKYFRREWRKADGGLVRNYPQYLRIIDLACRLKYAGERCEAQEEAFILAEDGMSQPMVSEAKRLLRRGVSDPSGSTIHSWKVVVDSNEGDWTGSNKQAIFSVDRVCLLSEIDAEKKRGMYCVFWDGDSNHVSTTGWVQNVKLPGYLALQKALVLALEQASESGRKRMIVRMGAVRLLKTVIEWIPQWRRNQWTNSLRKPIANADHWKHLDELMQDIEIKWEYSDSTEVNDELKAVDARAKEYLQKNFANKGS</sequence>
<comment type="catalytic activity">
    <reaction evidence="1">
        <text>Endonucleolytic cleavage to 5'-phosphomonoester.</text>
        <dbReference type="EC" id="3.1.26.4"/>
    </reaction>
</comment>
<accession>A0A9J2PKF6</accession>
<feature type="domain" description="RNase H type-1" evidence="8">
    <location>
        <begin position="460"/>
        <end position="588"/>
    </location>
</feature>
<dbReference type="Pfam" id="PF00075">
    <property type="entry name" value="RNase_H"/>
    <property type="match status" value="1"/>
</dbReference>
<name>A0A9J2PKF6_ASCLU</name>
<evidence type="ECO:0000259" key="8">
    <source>
        <dbReference type="PROSITE" id="PS50879"/>
    </source>
</evidence>
<dbReference type="GO" id="GO:0003676">
    <property type="term" value="F:nucleic acid binding"/>
    <property type="evidence" value="ECO:0007669"/>
    <property type="project" value="InterPro"/>
</dbReference>
<dbReference type="GO" id="GO:0004523">
    <property type="term" value="F:RNA-DNA hybrid ribonuclease activity"/>
    <property type="evidence" value="ECO:0007669"/>
    <property type="project" value="UniProtKB-EC"/>
</dbReference>
<dbReference type="PROSITE" id="PS50879">
    <property type="entry name" value="RNASE_H_1"/>
    <property type="match status" value="2"/>
</dbReference>
<protein>
    <recommendedName>
        <fullName evidence="3">ribonuclease H</fullName>
        <ecNumber evidence="3">3.1.26.4</ecNumber>
    </recommendedName>
</protein>
<organism evidence="9 10">
    <name type="scientific">Ascaris lumbricoides</name>
    <name type="common">Giant roundworm</name>
    <dbReference type="NCBI Taxonomy" id="6252"/>
    <lineage>
        <taxon>Eukaryota</taxon>
        <taxon>Metazoa</taxon>
        <taxon>Ecdysozoa</taxon>
        <taxon>Nematoda</taxon>
        <taxon>Chromadorea</taxon>
        <taxon>Rhabditida</taxon>
        <taxon>Spirurina</taxon>
        <taxon>Ascaridomorpha</taxon>
        <taxon>Ascaridoidea</taxon>
        <taxon>Ascarididae</taxon>
        <taxon>Ascaris</taxon>
    </lineage>
</organism>
<dbReference type="PANTHER" id="PTHR10642">
    <property type="entry name" value="RIBONUCLEASE H1"/>
    <property type="match status" value="1"/>
</dbReference>
<dbReference type="SUPFAM" id="SSF53098">
    <property type="entry name" value="Ribonuclease H-like"/>
    <property type="match status" value="3"/>
</dbReference>
<keyword evidence="7" id="KW-0378">Hydrolase</keyword>
<keyword evidence="9" id="KW-1185">Reference proteome</keyword>
<dbReference type="Proteomes" id="UP000036681">
    <property type="component" value="Unplaced"/>
</dbReference>
<dbReference type="GO" id="GO:0043137">
    <property type="term" value="P:DNA replication, removal of RNA primer"/>
    <property type="evidence" value="ECO:0007669"/>
    <property type="project" value="TreeGrafter"/>
</dbReference>
<evidence type="ECO:0000256" key="5">
    <source>
        <dbReference type="ARBA" id="ARBA00022723"/>
    </source>
</evidence>
<keyword evidence="6" id="KW-0255">Endonuclease</keyword>
<evidence type="ECO:0000313" key="10">
    <source>
        <dbReference type="WBParaSite" id="ALUE_0001050501-mRNA-1"/>
    </source>
</evidence>
<evidence type="ECO:0000313" key="9">
    <source>
        <dbReference type="Proteomes" id="UP000036681"/>
    </source>
</evidence>
<dbReference type="Gene3D" id="3.30.420.10">
    <property type="entry name" value="Ribonuclease H-like superfamily/Ribonuclease H"/>
    <property type="match status" value="3"/>
</dbReference>
<keyword evidence="4" id="KW-0540">Nuclease</keyword>
<evidence type="ECO:0000256" key="1">
    <source>
        <dbReference type="ARBA" id="ARBA00000077"/>
    </source>
</evidence>
<evidence type="ECO:0000256" key="3">
    <source>
        <dbReference type="ARBA" id="ARBA00012180"/>
    </source>
</evidence>
<dbReference type="EC" id="3.1.26.4" evidence="3"/>
<dbReference type="InterPro" id="IPR050092">
    <property type="entry name" value="RNase_H"/>
</dbReference>
<feature type="domain" description="RNase H type-1" evidence="8">
    <location>
        <begin position="94"/>
        <end position="241"/>
    </location>
</feature>
<keyword evidence="5" id="KW-0479">Metal-binding</keyword>
<evidence type="ECO:0000256" key="4">
    <source>
        <dbReference type="ARBA" id="ARBA00022722"/>
    </source>
</evidence>
<reference evidence="10" key="1">
    <citation type="submission" date="2023-03" db="UniProtKB">
        <authorList>
            <consortium name="WormBaseParasite"/>
        </authorList>
    </citation>
    <scope>IDENTIFICATION</scope>
</reference>
<dbReference type="PANTHER" id="PTHR10642:SF26">
    <property type="entry name" value="RIBONUCLEASE H1"/>
    <property type="match status" value="1"/>
</dbReference>
<dbReference type="InterPro" id="IPR036397">
    <property type="entry name" value="RNaseH_sf"/>
</dbReference>
<proteinExistence type="inferred from homology"/>
<dbReference type="AlphaFoldDB" id="A0A9J2PKF6"/>
<evidence type="ECO:0000256" key="6">
    <source>
        <dbReference type="ARBA" id="ARBA00022759"/>
    </source>
</evidence>
<evidence type="ECO:0000256" key="2">
    <source>
        <dbReference type="ARBA" id="ARBA00005300"/>
    </source>
</evidence>
<dbReference type="InterPro" id="IPR012337">
    <property type="entry name" value="RNaseH-like_sf"/>
</dbReference>
<dbReference type="GO" id="GO:0046872">
    <property type="term" value="F:metal ion binding"/>
    <property type="evidence" value="ECO:0007669"/>
    <property type="project" value="UniProtKB-KW"/>
</dbReference>